<feature type="compositionally biased region" description="Basic and acidic residues" evidence="2">
    <location>
        <begin position="105"/>
        <end position="115"/>
    </location>
</feature>
<accession>A0ABY5DFK3</accession>
<feature type="transmembrane region" description="Helical" evidence="3">
    <location>
        <begin position="65"/>
        <end position="87"/>
    </location>
</feature>
<evidence type="ECO:0000313" key="5">
    <source>
        <dbReference type="Proteomes" id="UP001055940"/>
    </source>
</evidence>
<dbReference type="PANTHER" id="PTHR34703">
    <property type="entry name" value="ANTIPORTER SUBUNIT MNHG2-RELATED"/>
    <property type="match status" value="1"/>
</dbReference>
<keyword evidence="3" id="KW-0812">Transmembrane</keyword>
<dbReference type="EMBL" id="CP099837">
    <property type="protein sequence ID" value="USY23131.1"/>
    <property type="molecule type" value="Genomic_DNA"/>
</dbReference>
<keyword evidence="5" id="KW-1185">Reference proteome</keyword>
<dbReference type="Pfam" id="PF03334">
    <property type="entry name" value="PhaG_MnhG_YufB"/>
    <property type="match status" value="1"/>
</dbReference>
<dbReference type="InterPro" id="IPR005133">
    <property type="entry name" value="PhaG_MnhG_YufB"/>
</dbReference>
<keyword evidence="3" id="KW-0472">Membrane</keyword>
<organism evidence="4 5">
    <name type="scientific">Nocardiopsis exhalans</name>
    <dbReference type="NCBI Taxonomy" id="163604"/>
    <lineage>
        <taxon>Bacteria</taxon>
        <taxon>Bacillati</taxon>
        <taxon>Actinomycetota</taxon>
        <taxon>Actinomycetes</taxon>
        <taxon>Streptosporangiales</taxon>
        <taxon>Nocardiopsidaceae</taxon>
        <taxon>Nocardiopsis</taxon>
    </lineage>
</organism>
<evidence type="ECO:0000313" key="4">
    <source>
        <dbReference type="EMBL" id="USY23131.1"/>
    </source>
</evidence>
<comment type="similarity">
    <text evidence="1">Belongs to the CPA3 antiporters (TC 2.A.63) subunit G family.</text>
</comment>
<evidence type="ECO:0000256" key="3">
    <source>
        <dbReference type="SAM" id="Phobius"/>
    </source>
</evidence>
<keyword evidence="3" id="KW-1133">Transmembrane helix</keyword>
<feature type="region of interest" description="Disordered" evidence="2">
    <location>
        <begin position="102"/>
        <end position="132"/>
    </location>
</feature>
<proteinExistence type="inferred from homology"/>
<reference evidence="4" key="1">
    <citation type="submission" date="2022-06" db="EMBL/GenBank/DDBJ databases">
        <authorList>
            <person name="Ping M."/>
        </authorList>
    </citation>
    <scope>NUCLEOTIDE SEQUENCE</scope>
    <source>
        <strain evidence="4">JCM11759T</strain>
    </source>
</reference>
<protein>
    <submittedName>
        <fullName evidence="4">Monovalent cation/H(+) antiporter subunit G</fullName>
    </submittedName>
</protein>
<sequence length="132" mass="13617">MESAGDTVMFVGALVFLVSAIGMLRLPDVYSRLSALTIAGSLSTGLVIIGLFLHQPSLGNALKLGLALLIQLVTTAVGGSAMARAGYLIGAPRNKHTLFDDLAVEGDHGGGDSRHPGYSRPSNGESGPENRT</sequence>
<feature type="transmembrane region" description="Helical" evidence="3">
    <location>
        <begin position="33"/>
        <end position="53"/>
    </location>
</feature>
<feature type="transmembrane region" description="Helical" evidence="3">
    <location>
        <begin position="6"/>
        <end position="26"/>
    </location>
</feature>
<evidence type="ECO:0000256" key="2">
    <source>
        <dbReference type="SAM" id="MobiDB-lite"/>
    </source>
</evidence>
<name>A0ABY5DFK3_9ACTN</name>
<evidence type="ECO:0000256" key="1">
    <source>
        <dbReference type="ARBA" id="ARBA00008404"/>
    </source>
</evidence>
<dbReference type="PANTHER" id="PTHR34703:SF1">
    <property type="entry name" value="ANTIPORTER SUBUNIT MNHG2-RELATED"/>
    <property type="match status" value="1"/>
</dbReference>
<dbReference type="Proteomes" id="UP001055940">
    <property type="component" value="Chromosome"/>
</dbReference>
<gene>
    <name evidence="4" type="primary">mnhG</name>
    <name evidence="4" type="ORF">NE857_02820</name>
</gene>
<dbReference type="NCBIfam" id="TIGR01300">
    <property type="entry name" value="CPA3_mnhG_phaG"/>
    <property type="match status" value="1"/>
</dbReference>